<evidence type="ECO:0008006" key="3">
    <source>
        <dbReference type="Google" id="ProtNLM"/>
    </source>
</evidence>
<protein>
    <recommendedName>
        <fullName evidence="3">Secreted protein</fullName>
    </recommendedName>
</protein>
<accession>A0ABP5E4V5</accession>
<sequence>MQPSWPWKSSSVGFCAWSMVPMAPSATTTLVRRASRNAADLVFPACADDEAVEAMMVPPGERLLLL</sequence>
<dbReference type="EMBL" id="BAAAQM010000046">
    <property type="protein sequence ID" value="GAA1991737.1"/>
    <property type="molecule type" value="Genomic_DNA"/>
</dbReference>
<name>A0ABP5E4V5_9ACTN</name>
<keyword evidence="2" id="KW-1185">Reference proteome</keyword>
<comment type="caution">
    <text evidence="1">The sequence shown here is derived from an EMBL/GenBank/DDBJ whole genome shotgun (WGS) entry which is preliminary data.</text>
</comment>
<reference evidence="2" key="1">
    <citation type="journal article" date="2019" name="Int. J. Syst. Evol. Microbiol.">
        <title>The Global Catalogue of Microorganisms (GCM) 10K type strain sequencing project: providing services to taxonomists for standard genome sequencing and annotation.</title>
        <authorList>
            <consortium name="The Broad Institute Genomics Platform"/>
            <consortium name="The Broad Institute Genome Sequencing Center for Infectious Disease"/>
            <person name="Wu L."/>
            <person name="Ma J."/>
        </authorList>
    </citation>
    <scope>NUCLEOTIDE SEQUENCE [LARGE SCALE GENOMIC DNA]</scope>
    <source>
        <strain evidence="2">JCM 16013</strain>
    </source>
</reference>
<dbReference type="Proteomes" id="UP001499854">
    <property type="component" value="Unassembled WGS sequence"/>
</dbReference>
<proteinExistence type="predicted"/>
<evidence type="ECO:0000313" key="2">
    <source>
        <dbReference type="Proteomes" id="UP001499854"/>
    </source>
</evidence>
<organism evidence="1 2">
    <name type="scientific">Catenulispora subtropica</name>
    <dbReference type="NCBI Taxonomy" id="450798"/>
    <lineage>
        <taxon>Bacteria</taxon>
        <taxon>Bacillati</taxon>
        <taxon>Actinomycetota</taxon>
        <taxon>Actinomycetes</taxon>
        <taxon>Catenulisporales</taxon>
        <taxon>Catenulisporaceae</taxon>
        <taxon>Catenulispora</taxon>
    </lineage>
</organism>
<gene>
    <name evidence="1" type="ORF">GCM10009838_64120</name>
</gene>
<evidence type="ECO:0000313" key="1">
    <source>
        <dbReference type="EMBL" id="GAA1991737.1"/>
    </source>
</evidence>